<evidence type="ECO:0000256" key="4">
    <source>
        <dbReference type="ARBA" id="ARBA00010441"/>
    </source>
</evidence>
<evidence type="ECO:0000256" key="12">
    <source>
        <dbReference type="ARBA" id="ARBA00023136"/>
    </source>
</evidence>
<name>A0A485M2B7_9ZZZZ</name>
<keyword evidence="14" id="KW-1208">Phospholipid metabolism</keyword>
<dbReference type="NCBIfam" id="TIGR00473">
    <property type="entry name" value="pssA"/>
    <property type="match status" value="1"/>
</dbReference>
<evidence type="ECO:0000256" key="6">
    <source>
        <dbReference type="ARBA" id="ARBA00017171"/>
    </source>
</evidence>
<feature type="transmembrane region" description="Helical" evidence="16">
    <location>
        <begin position="43"/>
        <end position="61"/>
    </location>
</feature>
<dbReference type="PROSITE" id="PS00379">
    <property type="entry name" value="CDP_ALCOHOL_P_TRANSF"/>
    <property type="match status" value="1"/>
</dbReference>
<keyword evidence="7" id="KW-0444">Lipid biosynthesis</keyword>
<keyword evidence="13" id="KW-0594">Phospholipid biosynthesis</keyword>
<dbReference type="GO" id="GO:0012505">
    <property type="term" value="C:endomembrane system"/>
    <property type="evidence" value="ECO:0007669"/>
    <property type="project" value="UniProtKB-SubCell"/>
</dbReference>
<sequence length="263" mass="28732">MMKKKPRPKPGMEIKWSVPFLPNFITTVGLFFGFYSISFSLKGNFYMAAIMILLAGFIDGIDGRVARATNSTSAFGKEYDSLSDVIAFGVSPAILAFLWQVNQFGRLGFIACFLFVACGALRLARFNTDTSDISGFVGLPIPIAAAAVSSMVLLSKQIGTIPPPVILIGMYALSFMMVSTIRYPSFKHISYLKAHPFQILVAGLLVLVVVALAPEIMIFVMVMTFIVGGPIGNAVAQIRIRAREKKQSKEAEHENAARENNHI</sequence>
<evidence type="ECO:0000256" key="1">
    <source>
        <dbReference type="ARBA" id="ARBA00000287"/>
    </source>
</evidence>
<feature type="transmembrane region" description="Helical" evidence="16">
    <location>
        <begin position="82"/>
        <end position="101"/>
    </location>
</feature>
<evidence type="ECO:0000313" key="17">
    <source>
        <dbReference type="EMBL" id="VFU15378.1"/>
    </source>
</evidence>
<comment type="catalytic activity">
    <reaction evidence="1">
        <text>a CDP-1,2-diacyl-sn-glycerol + L-serine = a 1,2-diacyl-sn-glycero-3-phospho-L-serine + CMP + H(+)</text>
        <dbReference type="Rhea" id="RHEA:16913"/>
        <dbReference type="ChEBI" id="CHEBI:15378"/>
        <dbReference type="ChEBI" id="CHEBI:33384"/>
        <dbReference type="ChEBI" id="CHEBI:57262"/>
        <dbReference type="ChEBI" id="CHEBI:58332"/>
        <dbReference type="ChEBI" id="CHEBI:60377"/>
        <dbReference type="EC" id="2.7.8.8"/>
    </reaction>
</comment>
<evidence type="ECO:0000256" key="5">
    <source>
        <dbReference type="ARBA" id="ARBA00013174"/>
    </source>
</evidence>
<evidence type="ECO:0000256" key="16">
    <source>
        <dbReference type="SAM" id="Phobius"/>
    </source>
</evidence>
<comment type="subcellular location">
    <subcellularLocation>
        <location evidence="3">Endomembrane system</location>
    </subcellularLocation>
    <subcellularLocation>
        <location evidence="2">Membrane</location>
        <topology evidence="2">Multi-pass membrane protein</topology>
    </subcellularLocation>
</comment>
<dbReference type="InterPro" id="IPR004533">
    <property type="entry name" value="CDP-diaglyc--ser_O-PTrfase"/>
</dbReference>
<gene>
    <name evidence="17" type="ORF">SCFA_410034</name>
</gene>
<dbReference type="GO" id="GO:0016020">
    <property type="term" value="C:membrane"/>
    <property type="evidence" value="ECO:0007669"/>
    <property type="project" value="UniProtKB-SubCell"/>
</dbReference>
<feature type="transmembrane region" description="Helical" evidence="16">
    <location>
        <begin position="136"/>
        <end position="155"/>
    </location>
</feature>
<reference evidence="17" key="1">
    <citation type="submission" date="2019-03" db="EMBL/GenBank/DDBJ databases">
        <authorList>
            <person name="Hao L."/>
        </authorList>
    </citation>
    <scope>NUCLEOTIDE SEQUENCE</scope>
</reference>
<proteinExistence type="inferred from homology"/>
<comment type="similarity">
    <text evidence="4">Belongs to the CDP-alcohol phosphatidyltransferase class-I family.</text>
</comment>
<evidence type="ECO:0000256" key="13">
    <source>
        <dbReference type="ARBA" id="ARBA00023209"/>
    </source>
</evidence>
<dbReference type="Gene3D" id="1.20.120.1760">
    <property type="match status" value="1"/>
</dbReference>
<keyword evidence="8 17" id="KW-0808">Transferase</keyword>
<evidence type="ECO:0000256" key="8">
    <source>
        <dbReference type="ARBA" id="ARBA00022679"/>
    </source>
</evidence>
<evidence type="ECO:0000256" key="7">
    <source>
        <dbReference type="ARBA" id="ARBA00022516"/>
    </source>
</evidence>
<keyword evidence="12 16" id="KW-0472">Membrane</keyword>
<evidence type="ECO:0000256" key="14">
    <source>
        <dbReference type="ARBA" id="ARBA00023264"/>
    </source>
</evidence>
<dbReference type="EC" id="2.7.8.8" evidence="5"/>
<dbReference type="InterPro" id="IPR048254">
    <property type="entry name" value="CDP_ALCOHOL_P_TRANSF_CS"/>
</dbReference>
<protein>
    <recommendedName>
        <fullName evidence="6">CDP-diacylglycerol--serine O-phosphatidyltransferase</fullName>
        <ecNumber evidence="5">2.7.8.8</ecNumber>
    </recommendedName>
    <alternativeName>
        <fullName evidence="15">Phosphatidylserine synthase</fullName>
    </alternativeName>
</protein>
<keyword evidence="10 16" id="KW-1133">Transmembrane helix</keyword>
<evidence type="ECO:0000256" key="2">
    <source>
        <dbReference type="ARBA" id="ARBA00004141"/>
    </source>
</evidence>
<dbReference type="InterPro" id="IPR000462">
    <property type="entry name" value="CDP-OH_P_trans"/>
</dbReference>
<dbReference type="EMBL" id="CAADRM010000105">
    <property type="protein sequence ID" value="VFU15378.1"/>
    <property type="molecule type" value="Genomic_DNA"/>
</dbReference>
<feature type="transmembrane region" description="Helical" evidence="16">
    <location>
        <begin position="161"/>
        <end position="179"/>
    </location>
</feature>
<accession>A0A485M2B7</accession>
<evidence type="ECO:0000256" key="10">
    <source>
        <dbReference type="ARBA" id="ARBA00022989"/>
    </source>
</evidence>
<evidence type="ECO:0000256" key="11">
    <source>
        <dbReference type="ARBA" id="ARBA00023098"/>
    </source>
</evidence>
<keyword evidence="9 16" id="KW-0812">Transmembrane</keyword>
<dbReference type="InterPro" id="IPR043130">
    <property type="entry name" value="CDP-OH_PTrfase_TM_dom"/>
</dbReference>
<dbReference type="AlphaFoldDB" id="A0A485M2B7"/>
<dbReference type="Pfam" id="PF01066">
    <property type="entry name" value="CDP-OH_P_transf"/>
    <property type="match status" value="1"/>
</dbReference>
<feature type="transmembrane region" description="Helical" evidence="16">
    <location>
        <begin position="216"/>
        <end position="236"/>
    </location>
</feature>
<dbReference type="GO" id="GO:0003882">
    <property type="term" value="F:CDP-diacylglycerol-serine O-phosphatidyltransferase activity"/>
    <property type="evidence" value="ECO:0007669"/>
    <property type="project" value="UniProtKB-EC"/>
</dbReference>
<keyword evidence="11" id="KW-0443">Lipid metabolism</keyword>
<dbReference type="GO" id="GO:0008654">
    <property type="term" value="P:phospholipid biosynthetic process"/>
    <property type="evidence" value="ECO:0007669"/>
    <property type="project" value="UniProtKB-KW"/>
</dbReference>
<feature type="transmembrane region" description="Helical" evidence="16">
    <location>
        <begin position="20"/>
        <end position="37"/>
    </location>
</feature>
<evidence type="ECO:0000256" key="3">
    <source>
        <dbReference type="ARBA" id="ARBA00004308"/>
    </source>
</evidence>
<organism evidence="17">
    <name type="scientific">anaerobic digester metagenome</name>
    <dbReference type="NCBI Taxonomy" id="1263854"/>
    <lineage>
        <taxon>unclassified sequences</taxon>
        <taxon>metagenomes</taxon>
        <taxon>ecological metagenomes</taxon>
    </lineage>
</organism>
<feature type="transmembrane region" description="Helical" evidence="16">
    <location>
        <begin position="191"/>
        <end position="210"/>
    </location>
</feature>
<evidence type="ECO:0000256" key="15">
    <source>
        <dbReference type="ARBA" id="ARBA00032361"/>
    </source>
</evidence>
<feature type="transmembrane region" description="Helical" evidence="16">
    <location>
        <begin position="107"/>
        <end position="124"/>
    </location>
</feature>
<evidence type="ECO:0000256" key="9">
    <source>
        <dbReference type="ARBA" id="ARBA00022692"/>
    </source>
</evidence>